<dbReference type="Pfam" id="PF10047">
    <property type="entry name" value="DUF2281"/>
    <property type="match status" value="1"/>
</dbReference>
<name>A0A0E2E320_TREDN</name>
<organism evidence="2">
    <name type="scientific">Treponema denticola H-22</name>
    <dbReference type="NCBI Taxonomy" id="999432"/>
    <lineage>
        <taxon>Bacteria</taxon>
        <taxon>Pseudomonadati</taxon>
        <taxon>Spirochaetota</taxon>
        <taxon>Spirochaetia</taxon>
        <taxon>Spirochaetales</taxon>
        <taxon>Treponemataceae</taxon>
        <taxon>Treponema</taxon>
    </lineage>
</organism>
<feature type="domain" description="DUF2281" evidence="1">
    <location>
        <begin position="6"/>
        <end position="68"/>
    </location>
</feature>
<dbReference type="GeneID" id="2739220"/>
<dbReference type="PATRIC" id="fig|999432.5.peg.1946"/>
<evidence type="ECO:0000259" key="1">
    <source>
        <dbReference type="Pfam" id="PF10047"/>
    </source>
</evidence>
<proteinExistence type="predicted"/>
<dbReference type="EMBL" id="AGDV01000020">
    <property type="protein sequence ID" value="EMB31496.1"/>
    <property type="molecule type" value="Genomic_DNA"/>
</dbReference>
<dbReference type="InterPro" id="IPR018739">
    <property type="entry name" value="DUF2281"/>
</dbReference>
<accession>A0A0E2E320</accession>
<comment type="caution">
    <text evidence="2">The sequence shown here is derived from an EMBL/GenBank/DDBJ whole genome shotgun (WGS) entry which is preliminary data.</text>
</comment>
<gene>
    <name evidence="2" type="ORF">HMPREF9726_01876</name>
</gene>
<dbReference type="AlphaFoldDB" id="A0A0E2E320"/>
<sequence length="69" mass="8173">MPYIALEKKINNLTLEQQQSVYDYVNFLLYQNTAAKNQKNIRRKPGGLEGKFYMAEDFDKTPECFKDYV</sequence>
<dbReference type="Proteomes" id="UP000011705">
    <property type="component" value="Chromosome"/>
</dbReference>
<dbReference type="RefSeq" id="WP_002672644.1">
    <property type="nucleotide sequence ID" value="NZ_CM001795.1"/>
</dbReference>
<protein>
    <recommendedName>
        <fullName evidence="1">DUF2281 domain-containing protein</fullName>
    </recommendedName>
</protein>
<dbReference type="HOGENOM" id="CLU_163140_9_1_12"/>
<reference evidence="2" key="1">
    <citation type="submission" date="2012-01" db="EMBL/GenBank/DDBJ databases">
        <title>The Genome Sequence of Treponema denticola H-22.</title>
        <authorList>
            <consortium name="The Broad Institute Genome Sequencing Platform"/>
            <person name="Earl A."/>
            <person name="Ward D."/>
            <person name="Feldgarden M."/>
            <person name="Gevers D."/>
            <person name="Blanton J.M."/>
            <person name="Fenno C.J."/>
            <person name="Baranova O.V."/>
            <person name="Mathney J."/>
            <person name="Dewhirst F.E."/>
            <person name="Izard J."/>
            <person name="Young S.K."/>
            <person name="Zeng Q."/>
            <person name="Gargeya S."/>
            <person name="Fitzgerald M."/>
            <person name="Haas B."/>
            <person name="Abouelleil A."/>
            <person name="Alvarado L."/>
            <person name="Arachchi H.M."/>
            <person name="Berlin A."/>
            <person name="Chapman S.B."/>
            <person name="Gearin G."/>
            <person name="Goldberg J."/>
            <person name="Griggs A."/>
            <person name="Gujja S."/>
            <person name="Hansen M."/>
            <person name="Heiman D."/>
            <person name="Howarth C."/>
            <person name="Larimer J."/>
            <person name="Lui A."/>
            <person name="MacDonald P.J.P."/>
            <person name="McCowen C."/>
            <person name="Montmayeur A."/>
            <person name="Murphy C."/>
            <person name="Neiman D."/>
            <person name="Pearson M."/>
            <person name="Priest M."/>
            <person name="Roberts A."/>
            <person name="Saif S."/>
            <person name="Shea T."/>
            <person name="Sisk P."/>
            <person name="Stolte C."/>
            <person name="Sykes S."/>
            <person name="Wortman J."/>
            <person name="Nusbaum C."/>
            <person name="Birren B."/>
        </authorList>
    </citation>
    <scope>NUCLEOTIDE SEQUENCE [LARGE SCALE GENOMIC DNA]</scope>
    <source>
        <strain evidence="2">H-22</strain>
    </source>
</reference>
<evidence type="ECO:0000313" key="2">
    <source>
        <dbReference type="EMBL" id="EMB31496.1"/>
    </source>
</evidence>